<evidence type="ECO:0000256" key="2">
    <source>
        <dbReference type="ARBA" id="ARBA00022723"/>
    </source>
</evidence>
<dbReference type="Pfam" id="PF14464">
    <property type="entry name" value="Prok-JAB"/>
    <property type="match status" value="1"/>
</dbReference>
<evidence type="ECO:0000256" key="4">
    <source>
        <dbReference type="ARBA" id="ARBA00022833"/>
    </source>
</evidence>
<comment type="caution">
    <text evidence="7">The sequence shown here is derived from an EMBL/GenBank/DDBJ whole genome shotgun (WGS) entry which is preliminary data.</text>
</comment>
<evidence type="ECO:0000256" key="3">
    <source>
        <dbReference type="ARBA" id="ARBA00022801"/>
    </source>
</evidence>
<dbReference type="RefSeq" id="WP_386822046.1">
    <property type="nucleotide sequence ID" value="NZ_JBHTIF010000001.1"/>
</dbReference>
<evidence type="ECO:0000313" key="7">
    <source>
        <dbReference type="EMBL" id="MFD0724382.1"/>
    </source>
</evidence>
<keyword evidence="8" id="KW-1185">Reference proteome</keyword>
<evidence type="ECO:0000256" key="1">
    <source>
        <dbReference type="ARBA" id="ARBA00022670"/>
    </source>
</evidence>
<evidence type="ECO:0000256" key="5">
    <source>
        <dbReference type="ARBA" id="ARBA00023049"/>
    </source>
</evidence>
<keyword evidence="3" id="KW-0378">Hydrolase</keyword>
<dbReference type="InterPro" id="IPR028090">
    <property type="entry name" value="JAB_dom_prok"/>
</dbReference>
<keyword evidence="4" id="KW-0862">Zinc</keyword>
<dbReference type="Proteomes" id="UP001597110">
    <property type="component" value="Unassembled WGS sequence"/>
</dbReference>
<keyword evidence="2" id="KW-0479">Metal-binding</keyword>
<sequence length="161" mass="17893">MQEAIIGPHPFAADGLLLIEGGVLSVMQKFRQDAPHKPEAGGILLGYRRGRHLHVALASTPSSADSRGRTHFYRKALAHQQFAMKRWLSSGGTLDYVGEWHTHPEMQPTPSRLDLEQWQAIHSPRNSAAMVFVIVGSQHQNWYGVGRGNILRRAILGPETT</sequence>
<evidence type="ECO:0000259" key="6">
    <source>
        <dbReference type="Pfam" id="PF14464"/>
    </source>
</evidence>
<keyword evidence="5" id="KW-0482">Metalloprotease</keyword>
<keyword evidence="1" id="KW-0645">Protease</keyword>
<reference evidence="8" key="1">
    <citation type="journal article" date="2019" name="Int. J. Syst. Evol. Microbiol.">
        <title>The Global Catalogue of Microorganisms (GCM) 10K type strain sequencing project: providing services to taxonomists for standard genome sequencing and annotation.</title>
        <authorList>
            <consortium name="The Broad Institute Genomics Platform"/>
            <consortium name="The Broad Institute Genome Sequencing Center for Infectious Disease"/>
            <person name="Wu L."/>
            <person name="Ma J."/>
        </authorList>
    </citation>
    <scope>NUCLEOTIDE SEQUENCE [LARGE SCALE GENOMIC DNA]</scope>
    <source>
        <strain evidence="8">CCUG 55585</strain>
    </source>
</reference>
<proteinExistence type="predicted"/>
<name>A0ABW2Y765_9GAMM</name>
<evidence type="ECO:0000313" key="8">
    <source>
        <dbReference type="Proteomes" id="UP001597110"/>
    </source>
</evidence>
<gene>
    <name evidence="7" type="ORF">ACFQ0E_02095</name>
</gene>
<dbReference type="EMBL" id="JBHTIF010000001">
    <property type="protein sequence ID" value="MFD0724382.1"/>
    <property type="molecule type" value="Genomic_DNA"/>
</dbReference>
<accession>A0ABW2Y765</accession>
<organism evidence="7 8">
    <name type="scientific">Lysobacter brunescens</name>
    <dbReference type="NCBI Taxonomy" id="262323"/>
    <lineage>
        <taxon>Bacteria</taxon>
        <taxon>Pseudomonadati</taxon>
        <taxon>Pseudomonadota</taxon>
        <taxon>Gammaproteobacteria</taxon>
        <taxon>Lysobacterales</taxon>
        <taxon>Lysobacteraceae</taxon>
        <taxon>Lysobacter</taxon>
    </lineage>
</organism>
<protein>
    <submittedName>
        <fullName evidence="7">Mov34/MPN/PAD-1 family protein</fullName>
    </submittedName>
</protein>
<feature type="domain" description="JAB" evidence="6">
    <location>
        <begin position="34"/>
        <end position="137"/>
    </location>
</feature>
<dbReference type="Gene3D" id="3.40.140.10">
    <property type="entry name" value="Cytidine Deaminase, domain 2"/>
    <property type="match status" value="1"/>
</dbReference>
<dbReference type="SUPFAM" id="SSF102712">
    <property type="entry name" value="JAB1/MPN domain"/>
    <property type="match status" value="1"/>
</dbReference>